<dbReference type="InterPro" id="IPR016032">
    <property type="entry name" value="Sig_transdc_resp-reg_C-effctor"/>
</dbReference>
<dbReference type="CDD" id="cd17535">
    <property type="entry name" value="REC_NarL-like"/>
    <property type="match status" value="1"/>
</dbReference>
<dbReference type="InterPro" id="IPR011006">
    <property type="entry name" value="CheY-like_superfamily"/>
</dbReference>
<dbReference type="Gene3D" id="1.10.10.10">
    <property type="entry name" value="Winged helix-like DNA-binding domain superfamily/Winged helix DNA-binding domain"/>
    <property type="match status" value="1"/>
</dbReference>
<dbReference type="SUPFAM" id="SSF52172">
    <property type="entry name" value="CheY-like"/>
    <property type="match status" value="1"/>
</dbReference>
<dbReference type="InterPro" id="IPR058245">
    <property type="entry name" value="NreC/VraR/RcsB-like_REC"/>
</dbReference>
<feature type="domain" description="Response regulatory" evidence="6">
    <location>
        <begin position="6"/>
        <end position="122"/>
    </location>
</feature>
<accession>A0A923E590</accession>
<name>A0A923E590_9ACTO</name>
<feature type="region of interest" description="Disordered" evidence="4">
    <location>
        <begin position="219"/>
        <end position="245"/>
    </location>
</feature>
<dbReference type="PROSITE" id="PS50110">
    <property type="entry name" value="RESPONSE_REGULATORY"/>
    <property type="match status" value="1"/>
</dbReference>
<reference evidence="7" key="1">
    <citation type="submission" date="2020-08" db="EMBL/GenBank/DDBJ databases">
        <title>Sequencing the genomes of 1000 actinobacteria strains.</title>
        <authorList>
            <person name="Klenk H.-P."/>
        </authorList>
    </citation>
    <scope>NUCLEOTIDE SEQUENCE</scope>
    <source>
        <strain evidence="7">DSM 10695</strain>
    </source>
</reference>
<dbReference type="InterPro" id="IPR039420">
    <property type="entry name" value="WalR-like"/>
</dbReference>
<dbReference type="AlphaFoldDB" id="A0A923E590"/>
<evidence type="ECO:0000256" key="2">
    <source>
        <dbReference type="ARBA" id="ARBA00023125"/>
    </source>
</evidence>
<dbReference type="Pfam" id="PF00196">
    <property type="entry name" value="GerE"/>
    <property type="match status" value="1"/>
</dbReference>
<comment type="caution">
    <text evidence="7">The sequence shown here is derived from an EMBL/GenBank/DDBJ whole genome shotgun (WGS) entry which is preliminary data.</text>
</comment>
<protein>
    <submittedName>
        <fullName evidence="7">DNA-binding NarL/FixJ family response regulator</fullName>
    </submittedName>
</protein>
<feature type="domain" description="HTH luxR-type" evidence="5">
    <location>
        <begin position="150"/>
        <end position="215"/>
    </location>
</feature>
<dbReference type="PANTHER" id="PTHR43214:SF42">
    <property type="entry name" value="TRANSCRIPTIONAL REGULATORY PROTEIN DESR"/>
    <property type="match status" value="1"/>
</dbReference>
<dbReference type="InterPro" id="IPR000792">
    <property type="entry name" value="Tscrpt_reg_LuxR_C"/>
</dbReference>
<keyword evidence="1 3" id="KW-0597">Phosphoprotein</keyword>
<keyword evidence="2 7" id="KW-0238">DNA-binding</keyword>
<dbReference type="SUPFAM" id="SSF46894">
    <property type="entry name" value="C-terminal effector domain of the bipartite response regulators"/>
    <property type="match status" value="1"/>
</dbReference>
<dbReference type="PROSITE" id="PS50043">
    <property type="entry name" value="HTH_LUXR_2"/>
    <property type="match status" value="1"/>
</dbReference>
<dbReference type="Gene3D" id="3.40.50.2300">
    <property type="match status" value="1"/>
</dbReference>
<dbReference type="SMART" id="SM00448">
    <property type="entry name" value="REC"/>
    <property type="match status" value="1"/>
</dbReference>
<evidence type="ECO:0000256" key="4">
    <source>
        <dbReference type="SAM" id="MobiDB-lite"/>
    </source>
</evidence>
<dbReference type="GO" id="GO:0000160">
    <property type="term" value="P:phosphorelay signal transduction system"/>
    <property type="evidence" value="ECO:0007669"/>
    <property type="project" value="InterPro"/>
</dbReference>
<dbReference type="GO" id="GO:0003677">
    <property type="term" value="F:DNA binding"/>
    <property type="evidence" value="ECO:0007669"/>
    <property type="project" value="UniProtKB-KW"/>
</dbReference>
<evidence type="ECO:0000259" key="5">
    <source>
        <dbReference type="PROSITE" id="PS50043"/>
    </source>
</evidence>
<dbReference type="PANTHER" id="PTHR43214">
    <property type="entry name" value="TWO-COMPONENT RESPONSE REGULATOR"/>
    <property type="match status" value="1"/>
</dbReference>
<evidence type="ECO:0000313" key="8">
    <source>
        <dbReference type="Proteomes" id="UP000617426"/>
    </source>
</evidence>
<sequence>MTAPLTLLIAEDDAELRARLIDLLGRHSGLDIIAAVGDGAAALDIAQDLQPDIALLDVRMPVLDGISTAERLRELAPGVVVVLYTAFALPDLCSRALAVGVNGILSKDLPPESLAANLLAAYSGTRIISPALDAPPSLVPASTTDGNSAFASALDRLPDRLRPVLVELAQAKSNREIAKSLNISEGSARTYVSQILKHLGCSSRTEVAIRAQRCGIGADAGARRSEGDSSPLPPGARCPRASSEH</sequence>
<organism evidence="7 8">
    <name type="scientific">Schaalia hyovaginalis</name>
    <dbReference type="NCBI Taxonomy" id="29316"/>
    <lineage>
        <taxon>Bacteria</taxon>
        <taxon>Bacillati</taxon>
        <taxon>Actinomycetota</taxon>
        <taxon>Actinomycetes</taxon>
        <taxon>Actinomycetales</taxon>
        <taxon>Actinomycetaceae</taxon>
        <taxon>Schaalia</taxon>
    </lineage>
</organism>
<dbReference type="InterPro" id="IPR036388">
    <property type="entry name" value="WH-like_DNA-bd_sf"/>
</dbReference>
<proteinExistence type="predicted"/>
<dbReference type="GO" id="GO:0006355">
    <property type="term" value="P:regulation of DNA-templated transcription"/>
    <property type="evidence" value="ECO:0007669"/>
    <property type="project" value="InterPro"/>
</dbReference>
<feature type="modified residue" description="4-aspartylphosphate" evidence="3">
    <location>
        <position position="57"/>
    </location>
</feature>
<dbReference type="CDD" id="cd06170">
    <property type="entry name" value="LuxR_C_like"/>
    <property type="match status" value="1"/>
</dbReference>
<evidence type="ECO:0000256" key="3">
    <source>
        <dbReference type="PROSITE-ProRule" id="PRU00169"/>
    </source>
</evidence>
<dbReference type="Pfam" id="PF00072">
    <property type="entry name" value="Response_reg"/>
    <property type="match status" value="1"/>
</dbReference>
<evidence type="ECO:0000259" key="6">
    <source>
        <dbReference type="PROSITE" id="PS50110"/>
    </source>
</evidence>
<keyword evidence="8" id="KW-1185">Reference proteome</keyword>
<dbReference type="RefSeq" id="WP_184452300.1">
    <property type="nucleotide sequence ID" value="NZ_JACHMK010000001.1"/>
</dbReference>
<evidence type="ECO:0000256" key="1">
    <source>
        <dbReference type="ARBA" id="ARBA00022553"/>
    </source>
</evidence>
<dbReference type="SMART" id="SM00421">
    <property type="entry name" value="HTH_LUXR"/>
    <property type="match status" value="1"/>
</dbReference>
<dbReference type="InterPro" id="IPR001789">
    <property type="entry name" value="Sig_transdc_resp-reg_receiver"/>
</dbReference>
<dbReference type="EMBL" id="JACHMK010000001">
    <property type="protein sequence ID" value="MBB6334375.1"/>
    <property type="molecule type" value="Genomic_DNA"/>
</dbReference>
<gene>
    <name evidence="7" type="ORF">HD592_000940</name>
</gene>
<evidence type="ECO:0000313" key="7">
    <source>
        <dbReference type="EMBL" id="MBB6334375.1"/>
    </source>
</evidence>
<dbReference type="Proteomes" id="UP000617426">
    <property type="component" value="Unassembled WGS sequence"/>
</dbReference>